<evidence type="ECO:0000313" key="4">
    <source>
        <dbReference type="Proteomes" id="UP000325081"/>
    </source>
</evidence>
<feature type="region of interest" description="Disordered" evidence="1">
    <location>
        <begin position="156"/>
        <end position="178"/>
    </location>
</feature>
<accession>A0A5A7R837</accession>
<keyword evidence="4" id="KW-1185">Reference proteome</keyword>
<keyword evidence="2" id="KW-1133">Transmembrane helix</keyword>
<sequence>MYSPHGSPLLISSQSITDLAYSSVTLAGPSETIPTSSENGSFSISPRLADASAGLFILERRSITLRSVQVPFSSFSFDRALQRHMRAVATLKLLISLGLVVFFFCASFLRKSMWAGVSLKTLKESSSFLQSKTGGPPEEGRFSGLKNSGWWKSAWGGERAARRPRSRQGRTASCRPSGKHWDARFSLKAFALRPSNRMWFTDMPIAKPPHSNDSKSPSSGKVKADEAATKPAPVALLDSMTRRPVSEFSLSLPATKS</sequence>
<gene>
    <name evidence="3" type="ORF">STAS_29913</name>
</gene>
<keyword evidence="2" id="KW-0472">Membrane</keyword>
<keyword evidence="2" id="KW-0812">Transmembrane</keyword>
<feature type="region of interest" description="Disordered" evidence="1">
    <location>
        <begin position="203"/>
        <end position="239"/>
    </location>
</feature>
<dbReference type="AlphaFoldDB" id="A0A5A7R837"/>
<proteinExistence type="predicted"/>
<organism evidence="3 4">
    <name type="scientific">Striga asiatica</name>
    <name type="common">Asiatic witchweed</name>
    <name type="synonym">Buchnera asiatica</name>
    <dbReference type="NCBI Taxonomy" id="4170"/>
    <lineage>
        <taxon>Eukaryota</taxon>
        <taxon>Viridiplantae</taxon>
        <taxon>Streptophyta</taxon>
        <taxon>Embryophyta</taxon>
        <taxon>Tracheophyta</taxon>
        <taxon>Spermatophyta</taxon>
        <taxon>Magnoliopsida</taxon>
        <taxon>eudicotyledons</taxon>
        <taxon>Gunneridae</taxon>
        <taxon>Pentapetalae</taxon>
        <taxon>asterids</taxon>
        <taxon>lamiids</taxon>
        <taxon>Lamiales</taxon>
        <taxon>Orobanchaceae</taxon>
        <taxon>Buchnereae</taxon>
        <taxon>Striga</taxon>
    </lineage>
</organism>
<evidence type="ECO:0000256" key="1">
    <source>
        <dbReference type="SAM" id="MobiDB-lite"/>
    </source>
</evidence>
<dbReference type="GO" id="GO:0016740">
    <property type="term" value="F:transferase activity"/>
    <property type="evidence" value="ECO:0007669"/>
    <property type="project" value="UniProtKB-KW"/>
</dbReference>
<feature type="transmembrane region" description="Helical" evidence="2">
    <location>
        <begin position="89"/>
        <end position="109"/>
    </location>
</feature>
<dbReference type="EMBL" id="BKCP01010403">
    <property type="protein sequence ID" value="GER52451.1"/>
    <property type="molecule type" value="Genomic_DNA"/>
</dbReference>
<dbReference type="Proteomes" id="UP000325081">
    <property type="component" value="Unassembled WGS sequence"/>
</dbReference>
<evidence type="ECO:0000256" key="2">
    <source>
        <dbReference type="SAM" id="Phobius"/>
    </source>
</evidence>
<protein>
    <submittedName>
        <fullName evidence="3">Nucleotidylyl transferase superfamily protein</fullName>
    </submittedName>
</protein>
<comment type="caution">
    <text evidence="3">The sequence shown here is derived from an EMBL/GenBank/DDBJ whole genome shotgun (WGS) entry which is preliminary data.</text>
</comment>
<keyword evidence="3" id="KW-0808">Transferase</keyword>
<name>A0A5A7R837_STRAF</name>
<reference evidence="4" key="1">
    <citation type="journal article" date="2019" name="Curr. Biol.">
        <title>Genome Sequence of Striga asiatica Provides Insight into the Evolution of Plant Parasitism.</title>
        <authorList>
            <person name="Yoshida S."/>
            <person name="Kim S."/>
            <person name="Wafula E.K."/>
            <person name="Tanskanen J."/>
            <person name="Kim Y.M."/>
            <person name="Honaas L."/>
            <person name="Yang Z."/>
            <person name="Spallek T."/>
            <person name="Conn C.E."/>
            <person name="Ichihashi Y."/>
            <person name="Cheong K."/>
            <person name="Cui S."/>
            <person name="Der J.P."/>
            <person name="Gundlach H."/>
            <person name="Jiao Y."/>
            <person name="Hori C."/>
            <person name="Ishida J.K."/>
            <person name="Kasahara H."/>
            <person name="Kiba T."/>
            <person name="Kim M.S."/>
            <person name="Koo N."/>
            <person name="Laohavisit A."/>
            <person name="Lee Y.H."/>
            <person name="Lumba S."/>
            <person name="McCourt P."/>
            <person name="Mortimer J.C."/>
            <person name="Mutuku J.M."/>
            <person name="Nomura T."/>
            <person name="Sasaki-Sekimoto Y."/>
            <person name="Seto Y."/>
            <person name="Wang Y."/>
            <person name="Wakatake T."/>
            <person name="Sakakibara H."/>
            <person name="Demura T."/>
            <person name="Yamaguchi S."/>
            <person name="Yoneyama K."/>
            <person name="Manabe R.I."/>
            <person name="Nelson D.C."/>
            <person name="Schulman A.H."/>
            <person name="Timko M.P."/>
            <person name="dePamphilis C.W."/>
            <person name="Choi D."/>
            <person name="Shirasu K."/>
        </authorList>
    </citation>
    <scope>NUCLEOTIDE SEQUENCE [LARGE SCALE GENOMIC DNA]</scope>
    <source>
        <strain evidence="4">cv. UVA1</strain>
    </source>
</reference>
<evidence type="ECO:0000313" key="3">
    <source>
        <dbReference type="EMBL" id="GER52451.1"/>
    </source>
</evidence>